<evidence type="ECO:0000313" key="11">
    <source>
        <dbReference type="Proteomes" id="UP000588068"/>
    </source>
</evidence>
<sequence>MTEKSHDSGSMKPVDLSDEQVYWDLGESKSYGQYLQLDKILSAQQPNSYEHDEMLFIVIHQASELWMKLCLHELTGALDHIRRDDLGPSFKMLSRVARIQAQLTQSWDVLATMTPAEYSAFRNQLGRASGFQSYQYRMLEFIIGNKNADMVEVHKRDPQAYEALTRTLRSPSLYDESLRLLSRRGFEIPQEYLDRDWSQPYQPSKQVTAAWLAVYHSIDDHWDLYELAEKLVDLDMKFQLWRFSHMKTVERIIGYKRGTGGTGGVSYLAKALELRFFPELWTVRTSM</sequence>
<comment type="catalytic activity">
    <reaction evidence="8 9">
        <text>L-tryptophan + O2 = N-formyl-L-kynurenine</text>
        <dbReference type="Rhea" id="RHEA:24536"/>
        <dbReference type="ChEBI" id="CHEBI:15379"/>
        <dbReference type="ChEBI" id="CHEBI:57912"/>
        <dbReference type="ChEBI" id="CHEBI:58629"/>
        <dbReference type="EC" id="1.13.11.11"/>
    </reaction>
</comment>
<dbReference type="GO" id="GO:0046872">
    <property type="term" value="F:metal ion binding"/>
    <property type="evidence" value="ECO:0007669"/>
    <property type="project" value="UniProtKB-KW"/>
</dbReference>
<keyword evidence="7 9" id="KW-0823">Tryptophan catabolism</keyword>
<dbReference type="GO" id="GO:0020037">
    <property type="term" value="F:heme binding"/>
    <property type="evidence" value="ECO:0007669"/>
    <property type="project" value="UniProtKB-UniRule"/>
</dbReference>
<comment type="pathway">
    <text evidence="9">Amino-acid degradation; L-tryptophan degradation via kynurenine pathway; L-kynurenine from L-tryptophan: step 1/2.</text>
</comment>
<evidence type="ECO:0000256" key="2">
    <source>
        <dbReference type="ARBA" id="ARBA00022617"/>
    </source>
</evidence>
<dbReference type="SUPFAM" id="SSF140959">
    <property type="entry name" value="Indolic compounds 2,3-dioxygenase-like"/>
    <property type="match status" value="1"/>
</dbReference>
<dbReference type="InterPro" id="IPR017485">
    <property type="entry name" value="Trp_2-3-dOase_bac"/>
</dbReference>
<evidence type="ECO:0000256" key="7">
    <source>
        <dbReference type="ARBA" id="ARBA00023079"/>
    </source>
</evidence>
<comment type="caution">
    <text evidence="10">The sequence shown here is derived from an EMBL/GenBank/DDBJ whole genome shotgun (WGS) entry which is preliminary data.</text>
</comment>
<evidence type="ECO:0000256" key="8">
    <source>
        <dbReference type="ARBA" id="ARBA00050412"/>
    </source>
</evidence>
<feature type="binding site" evidence="9">
    <location>
        <position position="122"/>
    </location>
    <ligand>
        <name>substrate</name>
    </ligand>
</feature>
<evidence type="ECO:0000256" key="4">
    <source>
        <dbReference type="ARBA" id="ARBA00022964"/>
    </source>
</evidence>
<evidence type="ECO:0000256" key="3">
    <source>
        <dbReference type="ARBA" id="ARBA00022723"/>
    </source>
</evidence>
<keyword evidence="3 9" id="KW-0479">Metal-binding</keyword>
<dbReference type="GO" id="GO:0019442">
    <property type="term" value="P:L-tryptophan catabolic process to acetyl-CoA"/>
    <property type="evidence" value="ECO:0007669"/>
    <property type="project" value="TreeGrafter"/>
</dbReference>
<feature type="binding site" evidence="9">
    <location>
        <begin position="56"/>
        <end position="60"/>
    </location>
    <ligand>
        <name>substrate</name>
    </ligand>
</feature>
<dbReference type="GO" id="GO:0019441">
    <property type="term" value="P:L-tryptophan catabolic process to kynurenine"/>
    <property type="evidence" value="ECO:0007669"/>
    <property type="project" value="UniProtKB-UniRule"/>
</dbReference>
<dbReference type="InterPro" id="IPR037217">
    <property type="entry name" value="Trp/Indoleamine_2_3_dOase-like"/>
</dbReference>
<keyword evidence="6 9" id="KW-0408">Iron</keyword>
<dbReference type="HAMAP" id="MF_01972">
    <property type="entry name" value="T23O"/>
    <property type="match status" value="1"/>
</dbReference>
<dbReference type="FunFam" id="1.20.58.480:FF:000001">
    <property type="entry name" value="Tryptophan 2,3-dioxygenase"/>
    <property type="match status" value="1"/>
</dbReference>
<organism evidence="10 11">
    <name type="scientific">Povalibacter uvarum</name>
    <dbReference type="NCBI Taxonomy" id="732238"/>
    <lineage>
        <taxon>Bacteria</taxon>
        <taxon>Pseudomonadati</taxon>
        <taxon>Pseudomonadota</taxon>
        <taxon>Gammaproteobacteria</taxon>
        <taxon>Steroidobacterales</taxon>
        <taxon>Steroidobacteraceae</taxon>
        <taxon>Povalibacter</taxon>
    </lineage>
</organism>
<dbReference type="Proteomes" id="UP000588068">
    <property type="component" value="Unassembled WGS sequence"/>
</dbReference>
<dbReference type="Gene3D" id="1.20.58.480">
    <property type="match status" value="1"/>
</dbReference>
<evidence type="ECO:0000256" key="1">
    <source>
        <dbReference type="ARBA" id="ARBA00011881"/>
    </source>
</evidence>
<accession>A0A841HJJ9</accession>
<evidence type="ECO:0000313" key="10">
    <source>
        <dbReference type="EMBL" id="MBB6092205.1"/>
    </source>
</evidence>
<dbReference type="InterPro" id="IPR004981">
    <property type="entry name" value="Trp_2_3_dOase"/>
</dbReference>
<reference evidence="10 11" key="1">
    <citation type="submission" date="2020-08" db="EMBL/GenBank/DDBJ databases">
        <title>Genomic Encyclopedia of Type Strains, Phase IV (KMG-IV): sequencing the most valuable type-strain genomes for metagenomic binning, comparative biology and taxonomic classification.</title>
        <authorList>
            <person name="Goeker M."/>
        </authorList>
    </citation>
    <scope>NUCLEOTIDE SEQUENCE [LARGE SCALE GENOMIC DNA]</scope>
    <source>
        <strain evidence="10 11">DSM 26723</strain>
    </source>
</reference>
<dbReference type="EMBL" id="JACHHZ010000001">
    <property type="protein sequence ID" value="MBB6092205.1"/>
    <property type="molecule type" value="Genomic_DNA"/>
</dbReference>
<keyword evidence="4 9" id="KW-0223">Dioxygenase</keyword>
<evidence type="ECO:0000256" key="9">
    <source>
        <dbReference type="HAMAP-Rule" id="MF_01972"/>
    </source>
</evidence>
<comment type="cofactor">
    <cofactor evidence="9">
        <name>heme</name>
        <dbReference type="ChEBI" id="CHEBI:30413"/>
    </cofactor>
    <text evidence="9">Binds 1 heme group per subunit.</text>
</comment>
<dbReference type="EC" id="1.13.11.11" evidence="9"/>
<keyword evidence="5 9" id="KW-0560">Oxidoreductase</keyword>
<gene>
    <name evidence="9" type="primary">kynA</name>
    <name evidence="10" type="ORF">HNQ60_001051</name>
</gene>
<evidence type="ECO:0000256" key="6">
    <source>
        <dbReference type="ARBA" id="ARBA00023004"/>
    </source>
</evidence>
<dbReference type="UniPathway" id="UPA00333">
    <property type="reaction ID" value="UER00453"/>
</dbReference>
<dbReference type="PANTHER" id="PTHR10138">
    <property type="entry name" value="TRYPTOPHAN 2,3-DIOXYGENASE"/>
    <property type="match status" value="1"/>
</dbReference>
<dbReference type="PANTHER" id="PTHR10138:SF0">
    <property type="entry name" value="TRYPTOPHAN 2,3-DIOXYGENASE"/>
    <property type="match status" value="1"/>
</dbReference>
<proteinExistence type="inferred from homology"/>
<dbReference type="NCBIfam" id="TIGR03036">
    <property type="entry name" value="trp_2_3_diox"/>
    <property type="match status" value="1"/>
</dbReference>
<keyword evidence="11" id="KW-1185">Reference proteome</keyword>
<feature type="binding site" evidence="9">
    <location>
        <position position="259"/>
    </location>
    <ligand>
        <name>substrate</name>
    </ligand>
</feature>
<dbReference type="GO" id="GO:0004833">
    <property type="term" value="F:L-tryptophan 2,3-dioxygenase activity"/>
    <property type="evidence" value="ECO:0007669"/>
    <property type="project" value="UniProtKB-UniRule"/>
</dbReference>
<feature type="binding site" evidence="9">
    <location>
        <position position="118"/>
    </location>
    <ligand>
        <name>substrate</name>
    </ligand>
</feature>
<dbReference type="Pfam" id="PF03301">
    <property type="entry name" value="Trp_dioxygenase"/>
    <property type="match status" value="1"/>
</dbReference>
<comment type="subunit">
    <text evidence="1 9">Homotetramer.</text>
</comment>
<comment type="function">
    <text evidence="9">Heme-dependent dioxygenase that catalyzes the oxidative cleavage of the L-tryptophan (L-Trp) pyrrole ring and converts L-tryptophan to N-formyl-L-kynurenine. Catalyzes the oxidative cleavage of the indole moiety.</text>
</comment>
<dbReference type="AlphaFoldDB" id="A0A841HJJ9"/>
<keyword evidence="2 9" id="KW-0349">Heme</keyword>
<protein>
    <recommendedName>
        <fullName evidence="9">Tryptophan 2,3-dioxygenase</fullName>
        <shortName evidence="9">TDO</shortName>
        <ecNumber evidence="9">1.13.11.11</ecNumber>
    </recommendedName>
    <alternativeName>
        <fullName evidence="9">Tryptamin 2,3-dioxygenase</fullName>
    </alternativeName>
    <alternativeName>
        <fullName evidence="9">Tryptophan oxygenase</fullName>
        <shortName evidence="9">TO</shortName>
        <shortName evidence="9">TRPO</shortName>
    </alternativeName>
    <alternativeName>
        <fullName evidence="9">Tryptophan pyrrolase</fullName>
    </alternativeName>
    <alternativeName>
        <fullName evidence="9">Tryptophanase</fullName>
    </alternativeName>
</protein>
<evidence type="ECO:0000256" key="5">
    <source>
        <dbReference type="ARBA" id="ARBA00023002"/>
    </source>
</evidence>
<feature type="binding site" description="axial binding residue" evidence="9">
    <location>
        <position position="245"/>
    </location>
    <ligand>
        <name>heme</name>
        <dbReference type="ChEBI" id="CHEBI:30413"/>
    </ligand>
    <ligandPart>
        <name>Fe</name>
        <dbReference type="ChEBI" id="CHEBI:18248"/>
    </ligandPart>
</feature>
<comment type="similarity">
    <text evidence="9">Belongs to the tryptophan 2,3-dioxygenase family.</text>
</comment>
<name>A0A841HJJ9_9GAMM</name>